<dbReference type="InterPro" id="IPR047971">
    <property type="entry name" value="ExeM-like"/>
</dbReference>
<keyword evidence="1" id="KW-0134">Cell wall</keyword>
<dbReference type="CDD" id="cd10283">
    <property type="entry name" value="MnuA_DNase1-like"/>
    <property type="match status" value="1"/>
</dbReference>
<name>A0A7T4A1K1_9MICO</name>
<keyword evidence="6" id="KW-0812">Transmembrane</keyword>
<sequence length="939" mass="95713">MKASSSLASAAALGLVAGLGLVLPTASASAATAPHISEIGYTLDTDFIEIAADPGTDLSGWTVGSVTRGGSVQAAENVTTVPDGTTVGDSGALAVEVPITNSVNSGSAADGSYGASAFAIDDAGTLISFDQIGGVTGGRGVTGRANTHTPDPVVDEEATPTGATATGGQSIQLIDGAWSAAPPTPDALPDDGGDGGDPAPEDVTPIADIQGTEDASPMQGETVKTRGVVTAAYPTGGLGGYFVQTAGSGGADDATPGASDGIFVYSPDTVADVSIGDFLELTGTASERYGQTQLTVSASGMTRLDEPAEAVKAVEGAFPDDAAEREALEGMLVQPSGELTVSDNYNANTYGEIALATGDGVLRQPTDVARPGSAEATAIEAENLAREVILDDGASVDYLDSDQDVPLPYLSQDAPVRVGAAATFTSPVVLGFGFDKWRFQPTTQLTGDNAEAVQPAEFSDTRSAAPEEIGGQVSLASFNVLNYFTTTGDQLSGCTYYEDREGNPITVRGGCDARGAANAESLERQETKIVEAINDLDASVVSLMEIENSARFGKDRDSALQTLVTRLNEAAGTEKWAFVPSPTDLPAEEDVIRTALIYQIAEVAPQGESVILDDEDAFSNAREPLSQAFAPKDDAGTAETEKTFVTVSNHFKSKGSGEGPGNEDTGDGQGFSNADRVKQANALVDFAGQQQTAADTDYVYLLGDFNSYTQEDPMQVFYDAGYKDVAAEMTDGSTYVFQGRTGSLDHVLALDAGDTETAFDAVTGADIWDINSVEPIASEYSRFNYNVTDLYSPDRYRASDHDPVLVGIFDPESGTGGEDAEASADADAGAGAGAAAAADGGADAGGSADAGADGGQDDADGSQDDGDENGSGSQNDADENGGSQGAGDENAQNAAGPGGNLPRTGSELALPVSIAAGLLLVGAASVIIARRRREGGAEH</sequence>
<evidence type="ECO:0000313" key="10">
    <source>
        <dbReference type="Proteomes" id="UP000595374"/>
    </source>
</evidence>
<reference evidence="9 10" key="1">
    <citation type="submission" date="2020-12" db="EMBL/GenBank/DDBJ databases">
        <title>FDA dAtabase for Regulatory Grade micrObial Sequences (FDA-ARGOS): Supporting development and validation of Infectious Disease Dx tests.</title>
        <authorList>
            <person name="Sproer C."/>
            <person name="Gronow S."/>
            <person name="Severitt S."/>
            <person name="Schroder I."/>
            <person name="Tallon L."/>
            <person name="Sadzewicz L."/>
            <person name="Zhao X."/>
            <person name="Boylan J."/>
            <person name="Ott S."/>
            <person name="Bowen H."/>
            <person name="Vavikolanu K."/>
            <person name="Mehta A."/>
            <person name="Aluvathingal J."/>
            <person name="Nadendla S."/>
            <person name="Lowell S."/>
            <person name="Myers T."/>
            <person name="Yan Y."/>
            <person name="Sichtig H."/>
        </authorList>
    </citation>
    <scope>NUCLEOTIDE SEQUENCE [LARGE SCALE GENOMIC DNA]</scope>
    <source>
        <strain evidence="9 10">FDAARGOS_990</strain>
    </source>
</reference>
<protein>
    <submittedName>
        <fullName evidence="9">ExeM/NucH family extracellular endonuclease</fullName>
    </submittedName>
</protein>
<evidence type="ECO:0000256" key="3">
    <source>
        <dbReference type="ARBA" id="ARBA00022729"/>
    </source>
</evidence>
<feature type="compositionally biased region" description="Low complexity" evidence="5">
    <location>
        <begin position="825"/>
        <end position="851"/>
    </location>
</feature>
<dbReference type="NCBIfam" id="NF033681">
    <property type="entry name" value="ExeM_NucH_DNase"/>
    <property type="match status" value="1"/>
</dbReference>
<dbReference type="Gene3D" id="3.60.10.10">
    <property type="entry name" value="Endonuclease/exonuclease/phosphatase"/>
    <property type="match status" value="1"/>
</dbReference>
<feature type="signal peptide" evidence="7">
    <location>
        <begin position="1"/>
        <end position="30"/>
    </location>
</feature>
<accession>A0A7T4A1K1</accession>
<feature type="transmembrane region" description="Helical" evidence="6">
    <location>
        <begin position="908"/>
        <end position="929"/>
    </location>
</feature>
<dbReference type="PANTHER" id="PTHR42834">
    <property type="entry name" value="ENDONUCLEASE/EXONUCLEASE/PHOSPHATASE FAMILY PROTEIN (AFU_ORTHOLOGUE AFUA_3G09210)"/>
    <property type="match status" value="1"/>
</dbReference>
<keyword evidence="6" id="KW-0472">Membrane</keyword>
<evidence type="ECO:0000256" key="6">
    <source>
        <dbReference type="SAM" id="Phobius"/>
    </source>
</evidence>
<dbReference type="InterPro" id="IPR036691">
    <property type="entry name" value="Endo/exonu/phosph_ase_sf"/>
</dbReference>
<evidence type="ECO:0000259" key="8">
    <source>
        <dbReference type="PROSITE" id="PS50847"/>
    </source>
</evidence>
<dbReference type="CDD" id="cd04486">
    <property type="entry name" value="YhcR_OBF_like"/>
    <property type="match status" value="1"/>
</dbReference>
<keyword evidence="3 7" id="KW-0732">Signal</keyword>
<proteinExistence type="predicted"/>
<keyword evidence="6" id="KW-1133">Transmembrane helix</keyword>
<keyword evidence="9" id="KW-0378">Hydrolase</keyword>
<gene>
    <name evidence="9" type="ORF">I6H47_06695</name>
</gene>
<evidence type="ECO:0000256" key="5">
    <source>
        <dbReference type="SAM" id="MobiDB-lite"/>
    </source>
</evidence>
<keyword evidence="4" id="KW-0572">Peptidoglycan-anchor</keyword>
<feature type="region of interest" description="Disordered" evidence="5">
    <location>
        <begin position="807"/>
        <end position="906"/>
    </location>
</feature>
<evidence type="ECO:0000256" key="4">
    <source>
        <dbReference type="ARBA" id="ARBA00023088"/>
    </source>
</evidence>
<dbReference type="EMBL" id="CP065989">
    <property type="protein sequence ID" value="QQB15610.1"/>
    <property type="molecule type" value="Genomic_DNA"/>
</dbReference>
<evidence type="ECO:0000313" key="9">
    <source>
        <dbReference type="EMBL" id="QQB15610.1"/>
    </source>
</evidence>
<feature type="compositionally biased region" description="Low complexity" evidence="5">
    <location>
        <begin position="159"/>
        <end position="168"/>
    </location>
</feature>
<dbReference type="SUPFAM" id="SSF56219">
    <property type="entry name" value="DNase I-like"/>
    <property type="match status" value="1"/>
</dbReference>
<keyword evidence="9" id="KW-0255">Endonuclease</keyword>
<feature type="region of interest" description="Disordered" evidence="5">
    <location>
        <begin position="140"/>
        <end position="202"/>
    </location>
</feature>
<evidence type="ECO:0000256" key="7">
    <source>
        <dbReference type="SAM" id="SignalP"/>
    </source>
</evidence>
<feature type="compositionally biased region" description="Acidic residues" evidence="5">
    <location>
        <begin position="855"/>
        <end position="868"/>
    </location>
</feature>
<feature type="domain" description="Gram-positive cocci surface proteins LPxTG" evidence="8">
    <location>
        <begin position="901"/>
        <end position="939"/>
    </location>
</feature>
<evidence type="ECO:0000256" key="2">
    <source>
        <dbReference type="ARBA" id="ARBA00022525"/>
    </source>
</evidence>
<dbReference type="GO" id="GO:0004519">
    <property type="term" value="F:endonuclease activity"/>
    <property type="evidence" value="ECO:0007669"/>
    <property type="project" value="UniProtKB-KW"/>
</dbReference>
<dbReference type="PANTHER" id="PTHR42834:SF1">
    <property type="entry name" value="ENDONUCLEASE_EXONUCLEASE_PHOSPHATASE FAMILY PROTEIN (AFU_ORTHOLOGUE AFUA_3G09210)"/>
    <property type="match status" value="1"/>
</dbReference>
<keyword evidence="2" id="KW-0964">Secreted</keyword>
<dbReference type="InterPro" id="IPR019931">
    <property type="entry name" value="LPXTG_anchor"/>
</dbReference>
<dbReference type="PROSITE" id="PS50847">
    <property type="entry name" value="GRAM_POS_ANCHORING"/>
    <property type="match status" value="1"/>
</dbReference>
<dbReference type="AlphaFoldDB" id="A0A7T4A1K1"/>
<feature type="region of interest" description="Disordered" evidence="5">
    <location>
        <begin position="647"/>
        <end position="673"/>
    </location>
</feature>
<dbReference type="Proteomes" id="UP000595374">
    <property type="component" value="Chromosome"/>
</dbReference>
<dbReference type="NCBIfam" id="TIGR01167">
    <property type="entry name" value="LPXTG_anchor"/>
    <property type="match status" value="1"/>
</dbReference>
<organism evidence="9 10">
    <name type="scientific">Brevibacterium casei</name>
    <dbReference type="NCBI Taxonomy" id="33889"/>
    <lineage>
        <taxon>Bacteria</taxon>
        <taxon>Bacillati</taxon>
        <taxon>Actinomycetota</taxon>
        <taxon>Actinomycetes</taxon>
        <taxon>Micrococcales</taxon>
        <taxon>Brevibacteriaceae</taxon>
        <taxon>Brevibacterium</taxon>
    </lineage>
</organism>
<dbReference type="RefSeq" id="WP_198500567.1">
    <property type="nucleotide sequence ID" value="NZ_CP065989.1"/>
</dbReference>
<feature type="chain" id="PRO_5038844678" evidence="7">
    <location>
        <begin position="31"/>
        <end position="939"/>
    </location>
</feature>
<evidence type="ECO:0000256" key="1">
    <source>
        <dbReference type="ARBA" id="ARBA00022512"/>
    </source>
</evidence>
<keyword evidence="9" id="KW-0540">Nuclease</keyword>